<accession>A0A1G2KQV1</accession>
<dbReference type="Gene3D" id="1.10.1270.10">
    <property type="entry name" value="TrpR-like"/>
    <property type="match status" value="1"/>
</dbReference>
<dbReference type="GO" id="GO:0003700">
    <property type="term" value="F:DNA-binding transcription factor activity"/>
    <property type="evidence" value="ECO:0007669"/>
    <property type="project" value="InterPro"/>
</dbReference>
<dbReference type="InterPro" id="IPR038116">
    <property type="entry name" value="TrpR-like_sf"/>
</dbReference>
<name>A0A1G2KQV1_9BACT</name>
<organism evidence="1 2">
    <name type="scientific">Candidatus Sungbacteria bacterium RIFCSPHIGHO2_02_FULL_49_12</name>
    <dbReference type="NCBI Taxonomy" id="1802271"/>
    <lineage>
        <taxon>Bacteria</taxon>
        <taxon>Candidatus Sungiibacteriota</taxon>
    </lineage>
</organism>
<dbReference type="AlphaFoldDB" id="A0A1G2KQV1"/>
<dbReference type="STRING" id="1802271.A3C11_03180"/>
<evidence type="ECO:0000313" key="2">
    <source>
        <dbReference type="Proteomes" id="UP000177362"/>
    </source>
</evidence>
<dbReference type="InterPro" id="IPR010921">
    <property type="entry name" value="Trp_repressor/repl_initiator"/>
</dbReference>
<dbReference type="Pfam" id="PF01371">
    <property type="entry name" value="Trp_repressor"/>
    <property type="match status" value="1"/>
</dbReference>
<comment type="caution">
    <text evidence="1">The sequence shown here is derived from an EMBL/GenBank/DDBJ whole genome shotgun (WGS) entry which is preliminary data.</text>
</comment>
<dbReference type="EMBL" id="MHQJ01000035">
    <property type="protein sequence ID" value="OHA00851.1"/>
    <property type="molecule type" value="Genomic_DNA"/>
</dbReference>
<sequence>MPHLSRYKLSPDQLAHLSERLVTTVLLLPNRNGLRSFLADLLSPTEQAMIGKRLMIMLLLKKEYSFVDISNLLKVSQGTISSMSERLQRGSRDLELVLDKLERREDFDKLLTRLGHSFSNAVSRLPKKNGPRWRFFHQ</sequence>
<dbReference type="SUPFAM" id="SSF48295">
    <property type="entry name" value="TrpR-like"/>
    <property type="match status" value="1"/>
</dbReference>
<gene>
    <name evidence="1" type="ORF">A3C11_03180</name>
</gene>
<proteinExistence type="predicted"/>
<evidence type="ECO:0000313" key="1">
    <source>
        <dbReference type="EMBL" id="OHA00851.1"/>
    </source>
</evidence>
<protein>
    <submittedName>
        <fullName evidence="1">Uncharacterized protein</fullName>
    </submittedName>
</protein>
<dbReference type="InterPro" id="IPR000831">
    <property type="entry name" value="Trp_repress"/>
</dbReference>
<dbReference type="Proteomes" id="UP000177362">
    <property type="component" value="Unassembled WGS sequence"/>
</dbReference>
<reference evidence="1 2" key="1">
    <citation type="journal article" date="2016" name="Nat. Commun.">
        <title>Thousands of microbial genomes shed light on interconnected biogeochemical processes in an aquifer system.</title>
        <authorList>
            <person name="Anantharaman K."/>
            <person name="Brown C.T."/>
            <person name="Hug L.A."/>
            <person name="Sharon I."/>
            <person name="Castelle C.J."/>
            <person name="Probst A.J."/>
            <person name="Thomas B.C."/>
            <person name="Singh A."/>
            <person name="Wilkins M.J."/>
            <person name="Karaoz U."/>
            <person name="Brodie E.L."/>
            <person name="Williams K.H."/>
            <person name="Hubbard S.S."/>
            <person name="Banfield J.F."/>
        </authorList>
    </citation>
    <scope>NUCLEOTIDE SEQUENCE [LARGE SCALE GENOMIC DNA]</scope>
</reference>
<dbReference type="GO" id="GO:0043565">
    <property type="term" value="F:sequence-specific DNA binding"/>
    <property type="evidence" value="ECO:0007669"/>
    <property type="project" value="InterPro"/>
</dbReference>